<keyword evidence="2" id="KW-1185">Reference proteome</keyword>
<gene>
    <name evidence="1" type="ORF">PGLA1383_LOCUS39534</name>
</gene>
<proteinExistence type="predicted"/>
<accession>A0A813G545</accession>
<dbReference type="Proteomes" id="UP000654075">
    <property type="component" value="Unassembled WGS sequence"/>
</dbReference>
<evidence type="ECO:0000313" key="1">
    <source>
        <dbReference type="EMBL" id="CAE8622019.1"/>
    </source>
</evidence>
<reference evidence="1" key="1">
    <citation type="submission" date="2021-02" db="EMBL/GenBank/DDBJ databases">
        <authorList>
            <person name="Dougan E. K."/>
            <person name="Rhodes N."/>
            <person name="Thang M."/>
            <person name="Chan C."/>
        </authorList>
    </citation>
    <scope>NUCLEOTIDE SEQUENCE</scope>
</reference>
<organism evidence="1 2">
    <name type="scientific">Polarella glacialis</name>
    <name type="common">Dinoflagellate</name>
    <dbReference type="NCBI Taxonomy" id="89957"/>
    <lineage>
        <taxon>Eukaryota</taxon>
        <taxon>Sar</taxon>
        <taxon>Alveolata</taxon>
        <taxon>Dinophyceae</taxon>
        <taxon>Suessiales</taxon>
        <taxon>Suessiaceae</taxon>
        <taxon>Polarella</taxon>
    </lineage>
</organism>
<comment type="caution">
    <text evidence="1">The sequence shown here is derived from an EMBL/GenBank/DDBJ whole genome shotgun (WGS) entry which is preliminary data.</text>
</comment>
<dbReference type="AlphaFoldDB" id="A0A813G545"/>
<dbReference type="EMBL" id="CAJNNV010027874">
    <property type="protein sequence ID" value="CAE8622019.1"/>
    <property type="molecule type" value="Genomic_DNA"/>
</dbReference>
<sequence length="248" mass="27088">MSLFQSEALEQYQSAQLTSERASFSGLVSLLPLIFEKLPGTEFGSSPDHGNVHGTKPEAPAFGQKRTLASWRCAELLGKPVDAAPWGVALIRAKRGDGQDLSVSVALAFMPKLVEGLFEVGTPLGAVSIRLQGLRDTIEPEELPAAEEKDKIQQPTLLLTLPCDWLDADLLRLAWDRKVLELGADDAPPGVSRAGAGELFRWRRWLGQWGEVSRLMLSTHAAEDSEVHSEVMLAVTFVDPADCRRCCV</sequence>
<protein>
    <submittedName>
        <fullName evidence="1">Uncharacterized protein</fullName>
    </submittedName>
</protein>
<evidence type="ECO:0000313" key="2">
    <source>
        <dbReference type="Proteomes" id="UP000654075"/>
    </source>
</evidence>
<name>A0A813G545_POLGL</name>
<feature type="non-terminal residue" evidence="1">
    <location>
        <position position="1"/>
    </location>
</feature>